<dbReference type="InterPro" id="IPR015915">
    <property type="entry name" value="Kelch-typ_b-propeller"/>
</dbReference>
<evidence type="ECO:0000256" key="3">
    <source>
        <dbReference type="SAM" id="Phobius"/>
    </source>
</evidence>
<dbReference type="PANTHER" id="PTHR46093:SF18">
    <property type="entry name" value="FIBRONECTIN TYPE-III DOMAIN-CONTAINING PROTEIN"/>
    <property type="match status" value="1"/>
</dbReference>
<protein>
    <submittedName>
        <fullName evidence="5">Adagio protein 2 (F-box only protein 2c) (FBX2c) (Flavin-binding kelch repeat F-box protein 1-like protein 1) (FKF1-like protein 1) (LOV kelch protein 2)</fullName>
    </submittedName>
</protein>
<accession>A0ABP0QWH6</accession>
<dbReference type="PANTHER" id="PTHR46093">
    <property type="entry name" value="ACYL-COA-BINDING DOMAIN-CONTAINING PROTEIN 5"/>
    <property type="match status" value="1"/>
</dbReference>
<keyword evidence="1" id="KW-0880">Kelch repeat</keyword>
<keyword evidence="3" id="KW-0472">Membrane</keyword>
<feature type="transmembrane region" description="Helical" evidence="3">
    <location>
        <begin position="403"/>
        <end position="423"/>
    </location>
</feature>
<dbReference type="Proteomes" id="UP001642464">
    <property type="component" value="Unassembled WGS sequence"/>
</dbReference>
<keyword evidence="2" id="KW-0677">Repeat</keyword>
<name>A0ABP0QWH6_9DINO</name>
<evidence type="ECO:0000256" key="1">
    <source>
        <dbReference type="ARBA" id="ARBA00022441"/>
    </source>
</evidence>
<evidence type="ECO:0000313" key="5">
    <source>
        <dbReference type="EMBL" id="CAK9092581.1"/>
    </source>
</evidence>
<dbReference type="Gene3D" id="2.120.10.80">
    <property type="entry name" value="Kelch-type beta propeller"/>
    <property type="match status" value="2"/>
</dbReference>
<gene>
    <name evidence="5" type="ORF">SCF082_LOCUS43569</name>
</gene>
<reference evidence="5 6" key="1">
    <citation type="submission" date="2024-02" db="EMBL/GenBank/DDBJ databases">
        <authorList>
            <person name="Chen Y."/>
            <person name="Shah S."/>
            <person name="Dougan E. K."/>
            <person name="Thang M."/>
            <person name="Chan C."/>
        </authorList>
    </citation>
    <scope>NUCLEOTIDE SEQUENCE [LARGE SCALE GENOMIC DNA]</scope>
</reference>
<evidence type="ECO:0000313" key="6">
    <source>
        <dbReference type="Proteomes" id="UP001642464"/>
    </source>
</evidence>
<proteinExistence type="predicted"/>
<keyword evidence="4" id="KW-0732">Signal</keyword>
<dbReference type="EMBL" id="CAXAMM010040340">
    <property type="protein sequence ID" value="CAK9092581.1"/>
    <property type="molecule type" value="Genomic_DNA"/>
</dbReference>
<keyword evidence="3" id="KW-1133">Transmembrane helix</keyword>
<feature type="signal peptide" evidence="4">
    <location>
        <begin position="1"/>
        <end position="17"/>
    </location>
</feature>
<evidence type="ECO:0000256" key="2">
    <source>
        <dbReference type="ARBA" id="ARBA00022737"/>
    </source>
</evidence>
<dbReference type="Pfam" id="PF24681">
    <property type="entry name" value="Kelch_KLHDC2_KLHL20_DRC7"/>
    <property type="match status" value="1"/>
</dbReference>
<dbReference type="SUPFAM" id="SSF117281">
    <property type="entry name" value="Kelch motif"/>
    <property type="match status" value="1"/>
</dbReference>
<organism evidence="5 6">
    <name type="scientific">Durusdinium trenchii</name>
    <dbReference type="NCBI Taxonomy" id="1381693"/>
    <lineage>
        <taxon>Eukaryota</taxon>
        <taxon>Sar</taxon>
        <taxon>Alveolata</taxon>
        <taxon>Dinophyceae</taxon>
        <taxon>Suessiales</taxon>
        <taxon>Symbiodiniaceae</taxon>
        <taxon>Durusdinium</taxon>
    </lineage>
</organism>
<keyword evidence="3" id="KW-0812">Transmembrane</keyword>
<comment type="caution">
    <text evidence="5">The sequence shown here is derived from an EMBL/GenBank/DDBJ whole genome shotgun (WGS) entry which is preliminary data.</text>
</comment>
<feature type="chain" id="PRO_5046774374" evidence="4">
    <location>
        <begin position="18"/>
        <end position="661"/>
    </location>
</feature>
<keyword evidence="6" id="KW-1185">Reference proteome</keyword>
<sequence>MAFVLVVLALSVPIAQATHWGVVVPPDAPQARMFPSAVRWEQQVWVFAGAEQNKSNPTPTNDLHCFDTRSPENWHRVTAEDPPPPLQGQSAIVDDLSIMWVWGGYVNSSGSIENLQDVYHIILEDTKCENGNFGKWFQATPENSVPARTQHSAVYLGGTHGGKDGQMVVFGGRTGGVLPSEADTFFADVLYLDLNTFVWTKVDCSNQPPARFGHRAVMGADGRMWVYGGFRLEGKTQMVSLPDLYCLDTVKRTWTLLQLASSPAPLGFHFATMDAAGRMWIGGGIGHISTGANAKVFFLETTAQQLWWEEVEDFKGSPIGLPLDRVAAAAVIEPNGKMWVVGGFRFNHDSDSLCWLDTALEKPTTATTSGGFWATTTKAIIVTTVATTSTSPGPSPSSGDGKLAWIILLLLALASIVGGLLVLRRRRQALLLEERHDPPQVELVDIFQVRTEVTDGLPVEKWNTPVEHSVNEVNEITEVQVKIEDPEPAKDPKEDEVEVATEREWTFRKKLLMAWYLAMTVVYFVYRSQEISIFTPAAFELRWQDSAGLLFALSFLMTRKPSYLIYAINPFRNVLLVMLQAIFPELSERRTNPEYYRNICSASIQLCCGCAIWFFTTPQPIGDGTSWALQMPCLDGPCLRERRRLGRLADGAQKRRMDRRG</sequence>
<evidence type="ECO:0000256" key="4">
    <source>
        <dbReference type="SAM" id="SignalP"/>
    </source>
</evidence>